<dbReference type="RefSeq" id="XP_007390997.1">
    <property type="nucleotide sequence ID" value="XM_007390935.1"/>
</dbReference>
<organism evidence="2 3">
    <name type="scientific">Phanerochaete carnosa (strain HHB-10118-sp)</name>
    <name type="common">White-rot fungus</name>
    <name type="synonym">Peniophora carnosa</name>
    <dbReference type="NCBI Taxonomy" id="650164"/>
    <lineage>
        <taxon>Eukaryota</taxon>
        <taxon>Fungi</taxon>
        <taxon>Dikarya</taxon>
        <taxon>Basidiomycota</taxon>
        <taxon>Agaricomycotina</taxon>
        <taxon>Agaricomycetes</taxon>
        <taxon>Polyporales</taxon>
        <taxon>Phanerochaetaceae</taxon>
        <taxon>Phanerochaete</taxon>
    </lineage>
</organism>
<evidence type="ECO:0000256" key="1">
    <source>
        <dbReference type="SAM" id="MobiDB-lite"/>
    </source>
</evidence>
<sequence>MCLHAEIRICPGLPRAYYHPSFVPRQPSKRCRFQRHIMEECSRYDKYRDSAPRSVDATAARRRVVRKGQLHETFTRAKAHRQSCTPERQAQSQTVLFIDPQQRRTLESVRQCRAHSHVSPSDVPSAERKLLLGAKTLMRSRDVSEDREDMDISSDSEDVFPQPVRCTTPAKASTRDVTPALSFVSSDAETESTALDDYGDWQQPSPDENQSLFYGSQDSSLDLQKTPLFSPSPMFEAMEKTTTLAFELQYPEEDVCPVRRFLDSLCRPVGHRYATFYALGIRSREDIRALSTMPHEWDTVQAELLKKDVTLMEWLYVKAGLEKICREELGALQPKLECEG</sequence>
<dbReference type="InParanoid" id="K5WQ34"/>
<dbReference type="Proteomes" id="UP000008370">
    <property type="component" value="Unassembled WGS sequence"/>
</dbReference>
<reference evidence="2 3" key="1">
    <citation type="journal article" date="2012" name="BMC Genomics">
        <title>Comparative genomics of the white-rot fungi, Phanerochaete carnosa and P. chrysosporium, to elucidate the genetic basis of the distinct wood types they colonize.</title>
        <authorList>
            <person name="Suzuki H."/>
            <person name="MacDonald J."/>
            <person name="Syed K."/>
            <person name="Salamov A."/>
            <person name="Hori C."/>
            <person name="Aerts A."/>
            <person name="Henrissat B."/>
            <person name="Wiebenga A."/>
            <person name="vanKuyk P.A."/>
            <person name="Barry K."/>
            <person name="Lindquist E."/>
            <person name="LaButti K."/>
            <person name="Lapidus A."/>
            <person name="Lucas S."/>
            <person name="Coutinho P."/>
            <person name="Gong Y."/>
            <person name="Samejima M."/>
            <person name="Mahadevan R."/>
            <person name="Abou-Zaid M."/>
            <person name="de Vries R.P."/>
            <person name="Igarashi K."/>
            <person name="Yadav J.S."/>
            <person name="Grigoriev I.V."/>
            <person name="Master E.R."/>
        </authorList>
    </citation>
    <scope>NUCLEOTIDE SEQUENCE [LARGE SCALE GENOMIC DNA]</scope>
    <source>
        <strain evidence="2 3">HHB-10118-sp</strain>
    </source>
</reference>
<dbReference type="HOGENOM" id="CLU_790132_0_0_1"/>
<dbReference type="GeneID" id="18920492"/>
<feature type="region of interest" description="Disordered" evidence="1">
    <location>
        <begin position="141"/>
        <end position="165"/>
    </location>
</feature>
<keyword evidence="3" id="KW-1185">Reference proteome</keyword>
<dbReference type="KEGG" id="pco:PHACADRAFT_85276"/>
<gene>
    <name evidence="2" type="ORF">PHACADRAFT_85276</name>
</gene>
<protein>
    <submittedName>
        <fullName evidence="2">Uncharacterized protein</fullName>
    </submittedName>
</protein>
<evidence type="ECO:0000313" key="3">
    <source>
        <dbReference type="Proteomes" id="UP000008370"/>
    </source>
</evidence>
<dbReference type="OrthoDB" id="2804480at2759"/>
<proteinExistence type="predicted"/>
<evidence type="ECO:0000313" key="2">
    <source>
        <dbReference type="EMBL" id="EKM61590.1"/>
    </source>
</evidence>
<name>K5WQ34_PHACS</name>
<dbReference type="AlphaFoldDB" id="K5WQ34"/>
<feature type="compositionally biased region" description="Acidic residues" evidence="1">
    <location>
        <begin position="145"/>
        <end position="158"/>
    </location>
</feature>
<dbReference type="EMBL" id="JH930468">
    <property type="protein sequence ID" value="EKM61590.1"/>
    <property type="molecule type" value="Genomic_DNA"/>
</dbReference>
<accession>K5WQ34</accession>